<dbReference type="PATRIC" id="fig|292563.3.peg.1782"/>
<accession>K9YNJ3</accession>
<dbReference type="KEGG" id="csn:Cyast_1706"/>
<name>K9YNJ3_CYASC</name>
<evidence type="ECO:0000313" key="2">
    <source>
        <dbReference type="Proteomes" id="UP000010483"/>
    </source>
</evidence>
<dbReference type="HOGENOM" id="CLU_168132_0_0_3"/>
<evidence type="ECO:0000313" key="1">
    <source>
        <dbReference type="EMBL" id="AFZ47663.1"/>
    </source>
</evidence>
<dbReference type="BioCyc" id="CSTA292563:G1353-1713-MONOMER"/>
<sequence>MGLVKDLQIGDLMCYATLENENGEEFYRGASFEICEQSETYLNQTVALSYEMVNINDCESIEPCGKTRQEEIITAMEIIP</sequence>
<dbReference type="EMBL" id="CP003940">
    <property type="protein sequence ID" value="AFZ47663.1"/>
    <property type="molecule type" value="Genomic_DNA"/>
</dbReference>
<dbReference type="Proteomes" id="UP000010483">
    <property type="component" value="Chromosome"/>
</dbReference>
<dbReference type="eggNOG" id="COG3755">
    <property type="taxonomic scope" value="Bacteria"/>
</dbReference>
<reference evidence="2" key="1">
    <citation type="journal article" date="2013" name="Proc. Natl. Acad. Sci. U.S.A.">
        <title>Improving the coverage of the cyanobacterial phylum using diversity-driven genome sequencing.</title>
        <authorList>
            <person name="Shih P.M."/>
            <person name="Wu D."/>
            <person name="Latifi A."/>
            <person name="Axen S.D."/>
            <person name="Fewer D.P."/>
            <person name="Talla E."/>
            <person name="Calteau A."/>
            <person name="Cai F."/>
            <person name="Tandeau de Marsac N."/>
            <person name="Rippka R."/>
            <person name="Herdman M."/>
            <person name="Sivonen K."/>
            <person name="Coursin T."/>
            <person name="Laurent T."/>
            <person name="Goodwin L."/>
            <person name="Nolan M."/>
            <person name="Davenport K.W."/>
            <person name="Han C.S."/>
            <person name="Rubin E.M."/>
            <person name="Eisen J.A."/>
            <person name="Woyke T."/>
            <person name="Gugger M."/>
            <person name="Kerfeld C.A."/>
        </authorList>
    </citation>
    <scope>NUCLEOTIDE SEQUENCE [LARGE SCALE GENOMIC DNA]</scope>
    <source>
        <strain evidence="2">ATCC 29140 / PCC 7202</strain>
    </source>
</reference>
<gene>
    <name evidence="1" type="ordered locus">Cyast_1706</name>
</gene>
<keyword evidence="2" id="KW-1185">Reference proteome</keyword>
<organism evidence="1 2">
    <name type="scientific">Cyanobacterium stanieri (strain ATCC 29140 / PCC 7202)</name>
    <dbReference type="NCBI Taxonomy" id="292563"/>
    <lineage>
        <taxon>Bacteria</taxon>
        <taxon>Bacillati</taxon>
        <taxon>Cyanobacteriota</taxon>
        <taxon>Cyanophyceae</taxon>
        <taxon>Oscillatoriophycideae</taxon>
        <taxon>Chroococcales</taxon>
        <taxon>Geminocystaceae</taxon>
        <taxon>Cyanobacterium</taxon>
    </lineage>
</organism>
<dbReference type="STRING" id="292563.Cyast_1706"/>
<protein>
    <submittedName>
        <fullName evidence="1">Uncharacterized protein</fullName>
    </submittedName>
</protein>
<dbReference type="AlphaFoldDB" id="K9YNJ3"/>
<proteinExistence type="predicted"/>